<dbReference type="InParanoid" id="A0A024GUY6"/>
<organism evidence="1 2">
    <name type="scientific">Albugo candida</name>
    <dbReference type="NCBI Taxonomy" id="65357"/>
    <lineage>
        <taxon>Eukaryota</taxon>
        <taxon>Sar</taxon>
        <taxon>Stramenopiles</taxon>
        <taxon>Oomycota</taxon>
        <taxon>Peronosporomycetes</taxon>
        <taxon>Albuginales</taxon>
        <taxon>Albuginaceae</taxon>
        <taxon>Albugo</taxon>
    </lineage>
</organism>
<gene>
    <name evidence="1" type="ORF">BN9_125960</name>
</gene>
<evidence type="ECO:0000313" key="1">
    <source>
        <dbReference type="EMBL" id="CCI50613.1"/>
    </source>
</evidence>
<proteinExistence type="predicted"/>
<accession>A0A024GUY6</accession>
<comment type="caution">
    <text evidence="1">The sequence shown here is derived from an EMBL/GenBank/DDBJ whole genome shotgun (WGS) entry which is preliminary data.</text>
</comment>
<protein>
    <submittedName>
        <fullName evidence="1">Uncharacterized protein</fullName>
    </submittedName>
</protein>
<dbReference type="Proteomes" id="UP000053237">
    <property type="component" value="Unassembled WGS sequence"/>
</dbReference>
<evidence type="ECO:0000313" key="2">
    <source>
        <dbReference type="Proteomes" id="UP000053237"/>
    </source>
</evidence>
<dbReference type="AlphaFoldDB" id="A0A024GUY6"/>
<dbReference type="EMBL" id="CAIX01000873">
    <property type="protein sequence ID" value="CCI50613.1"/>
    <property type="molecule type" value="Genomic_DNA"/>
</dbReference>
<name>A0A024GUY6_9STRA</name>
<sequence>MRYGIEPFQSGYWTHLEVFRRCDHSLSFWNSERVLFLFKKLWSFLIKATIIADDHLLPERIRISESVRLWLMYKLLYHFPFKALHGAFLRRYILIRCTTVYQGGTCGETLKRKSISNCPTSSELINRIKCDEKANYPPHHLRPPASTIICHQTKRILSKPCNHHGWNQRNRMNELVTLNVYATKK</sequence>
<reference evidence="1 2" key="1">
    <citation type="submission" date="2012-05" db="EMBL/GenBank/DDBJ databases">
        <title>Recombination and specialization in a pathogen metapopulation.</title>
        <authorList>
            <person name="Gardiner A."/>
            <person name="Kemen E."/>
            <person name="Schultz-Larsen T."/>
            <person name="MacLean D."/>
            <person name="Van Oosterhout C."/>
            <person name="Jones J.D.G."/>
        </authorList>
    </citation>
    <scope>NUCLEOTIDE SEQUENCE [LARGE SCALE GENOMIC DNA]</scope>
    <source>
        <strain evidence="1 2">Ac Nc2</strain>
    </source>
</reference>
<keyword evidence="2" id="KW-1185">Reference proteome</keyword>